<comment type="subcellular location">
    <subcellularLocation>
        <location evidence="1">Nucleus</location>
        <location evidence="1">Nucleolus</location>
    </subcellularLocation>
</comment>
<dbReference type="InterPro" id="IPR056550">
    <property type="entry name" value="NOL10_2nd"/>
</dbReference>
<evidence type="ECO:0000259" key="7">
    <source>
        <dbReference type="Pfam" id="PF08159"/>
    </source>
</evidence>
<evidence type="ECO:0000256" key="6">
    <source>
        <dbReference type="SAM" id="MobiDB-lite"/>
    </source>
</evidence>
<evidence type="ECO:0000256" key="3">
    <source>
        <dbReference type="ARBA" id="ARBA00022574"/>
    </source>
</evidence>
<dbReference type="InParanoid" id="A0A0C3A369"/>
<dbReference type="FunCoup" id="A0A0C3A369">
    <property type="interactions" value="789"/>
</dbReference>
<dbReference type="InterPro" id="IPR015943">
    <property type="entry name" value="WD40/YVTN_repeat-like_dom_sf"/>
</dbReference>
<dbReference type="Proteomes" id="UP000053989">
    <property type="component" value="Unassembled WGS sequence"/>
</dbReference>
<dbReference type="HOGENOM" id="CLU_009923_0_0_1"/>
<dbReference type="PANTHER" id="PTHR14927">
    <property type="entry name" value="NUCLEOLAR PROTEIN 10"/>
    <property type="match status" value="1"/>
</dbReference>
<evidence type="ECO:0000256" key="1">
    <source>
        <dbReference type="ARBA" id="ARBA00004604"/>
    </source>
</evidence>
<dbReference type="InterPro" id="IPR036322">
    <property type="entry name" value="WD40_repeat_dom_sf"/>
</dbReference>
<evidence type="ECO:0000256" key="2">
    <source>
        <dbReference type="ARBA" id="ARBA00005264"/>
    </source>
</evidence>
<dbReference type="OrthoDB" id="273340at2759"/>
<dbReference type="EMBL" id="KN822077">
    <property type="protein sequence ID" value="KIM59102.1"/>
    <property type="molecule type" value="Genomic_DNA"/>
</dbReference>
<organism evidence="10 11">
    <name type="scientific">Scleroderma citrinum Foug A</name>
    <dbReference type="NCBI Taxonomy" id="1036808"/>
    <lineage>
        <taxon>Eukaryota</taxon>
        <taxon>Fungi</taxon>
        <taxon>Dikarya</taxon>
        <taxon>Basidiomycota</taxon>
        <taxon>Agaricomycotina</taxon>
        <taxon>Agaricomycetes</taxon>
        <taxon>Agaricomycetidae</taxon>
        <taxon>Boletales</taxon>
        <taxon>Sclerodermatineae</taxon>
        <taxon>Sclerodermataceae</taxon>
        <taxon>Scleroderma</taxon>
    </lineage>
</organism>
<dbReference type="GO" id="GO:0030686">
    <property type="term" value="C:90S preribosome"/>
    <property type="evidence" value="ECO:0007669"/>
    <property type="project" value="TreeGrafter"/>
</dbReference>
<feature type="region of interest" description="Disordered" evidence="6">
    <location>
        <begin position="575"/>
        <end position="663"/>
    </location>
</feature>
<evidence type="ECO:0000313" key="10">
    <source>
        <dbReference type="EMBL" id="KIM59102.1"/>
    </source>
</evidence>
<proteinExistence type="inferred from homology"/>
<feature type="compositionally biased region" description="Acidic residues" evidence="6">
    <location>
        <begin position="612"/>
        <end position="622"/>
    </location>
</feature>
<reference evidence="11" key="2">
    <citation type="submission" date="2015-01" db="EMBL/GenBank/DDBJ databases">
        <title>Evolutionary Origins and Diversification of the Mycorrhizal Mutualists.</title>
        <authorList>
            <consortium name="DOE Joint Genome Institute"/>
            <consortium name="Mycorrhizal Genomics Consortium"/>
            <person name="Kohler A."/>
            <person name="Kuo A."/>
            <person name="Nagy L.G."/>
            <person name="Floudas D."/>
            <person name="Copeland A."/>
            <person name="Barry K.W."/>
            <person name="Cichocki N."/>
            <person name="Veneault-Fourrey C."/>
            <person name="LaButti K."/>
            <person name="Lindquist E.A."/>
            <person name="Lipzen A."/>
            <person name="Lundell T."/>
            <person name="Morin E."/>
            <person name="Murat C."/>
            <person name="Riley R."/>
            <person name="Ohm R."/>
            <person name="Sun H."/>
            <person name="Tunlid A."/>
            <person name="Henrissat B."/>
            <person name="Grigoriev I.V."/>
            <person name="Hibbett D.S."/>
            <person name="Martin F."/>
        </authorList>
    </citation>
    <scope>NUCLEOTIDE SEQUENCE [LARGE SCALE GENOMIC DNA]</scope>
    <source>
        <strain evidence="11">Foug A</strain>
    </source>
</reference>
<dbReference type="GO" id="GO:0000462">
    <property type="term" value="P:maturation of SSU-rRNA from tricistronic rRNA transcript (SSU-rRNA, 5.8S rRNA, LSU-rRNA)"/>
    <property type="evidence" value="ECO:0007669"/>
    <property type="project" value="TreeGrafter"/>
</dbReference>
<evidence type="ECO:0000259" key="8">
    <source>
        <dbReference type="Pfam" id="PF23097"/>
    </source>
</evidence>
<comment type="similarity">
    <text evidence="2">Belongs to the WD repeat NOL10/ENP2 family.</text>
</comment>
<reference evidence="10 11" key="1">
    <citation type="submission" date="2014-04" db="EMBL/GenBank/DDBJ databases">
        <authorList>
            <consortium name="DOE Joint Genome Institute"/>
            <person name="Kuo A."/>
            <person name="Kohler A."/>
            <person name="Nagy L.G."/>
            <person name="Floudas D."/>
            <person name="Copeland A."/>
            <person name="Barry K.W."/>
            <person name="Cichocki N."/>
            <person name="Veneault-Fourrey C."/>
            <person name="LaButti K."/>
            <person name="Lindquist E.A."/>
            <person name="Lipzen A."/>
            <person name="Lundell T."/>
            <person name="Morin E."/>
            <person name="Murat C."/>
            <person name="Sun H."/>
            <person name="Tunlid A."/>
            <person name="Henrissat B."/>
            <person name="Grigoriev I.V."/>
            <person name="Hibbett D.S."/>
            <person name="Martin F."/>
            <person name="Nordberg H.P."/>
            <person name="Cantor M.N."/>
            <person name="Hua S.X."/>
        </authorList>
    </citation>
    <scope>NUCLEOTIDE SEQUENCE [LARGE SCALE GENOMIC DNA]</scope>
    <source>
        <strain evidence="10 11">Foug A</strain>
    </source>
</reference>
<keyword evidence="5" id="KW-0539">Nucleus</keyword>
<dbReference type="Pfam" id="PF08159">
    <property type="entry name" value="NUC153"/>
    <property type="match status" value="1"/>
</dbReference>
<feature type="domain" description="NUC153" evidence="7">
    <location>
        <begin position="550"/>
        <end position="577"/>
    </location>
</feature>
<feature type="region of interest" description="Disordered" evidence="6">
    <location>
        <begin position="717"/>
        <end position="783"/>
    </location>
</feature>
<evidence type="ECO:0000313" key="11">
    <source>
        <dbReference type="Proteomes" id="UP000053989"/>
    </source>
</evidence>
<dbReference type="STRING" id="1036808.A0A0C3A369"/>
<feature type="domain" description="Nucleolar protein 10-like N-terminal" evidence="9">
    <location>
        <begin position="20"/>
        <end position="403"/>
    </location>
</feature>
<feature type="compositionally biased region" description="Basic and acidic residues" evidence="6">
    <location>
        <begin position="500"/>
        <end position="522"/>
    </location>
</feature>
<dbReference type="InterPro" id="IPR040382">
    <property type="entry name" value="NOL10/Enp2"/>
</dbReference>
<feature type="region of interest" description="Disordered" evidence="6">
    <location>
        <begin position="500"/>
        <end position="528"/>
    </location>
</feature>
<keyword evidence="11" id="KW-1185">Reference proteome</keyword>
<dbReference type="Pfam" id="PF23097">
    <property type="entry name" value="NOL10_2nd"/>
    <property type="match status" value="1"/>
</dbReference>
<dbReference type="InterPro" id="IPR056551">
    <property type="entry name" value="Beta-prop_NOL10_N"/>
</dbReference>
<evidence type="ECO:0000259" key="9">
    <source>
        <dbReference type="Pfam" id="PF23098"/>
    </source>
</evidence>
<dbReference type="SUPFAM" id="SSF50978">
    <property type="entry name" value="WD40 repeat-like"/>
    <property type="match status" value="1"/>
</dbReference>
<dbReference type="Pfam" id="PF23098">
    <property type="entry name" value="Beta-prop_NOL10_N"/>
    <property type="match status" value="1"/>
</dbReference>
<name>A0A0C3A369_9AGAM</name>
<accession>A0A0C3A369</accession>
<dbReference type="PANTHER" id="PTHR14927:SF0">
    <property type="entry name" value="NUCLEOLAR PROTEIN 10"/>
    <property type="match status" value="1"/>
</dbReference>
<sequence>MVVAGSDVKVYTVNGAVAGSSSSIPDWLTRKRATKAKGKRALKEREEGQIELIQGFEFPEASVKVKTTRDGHHAIATGTYKPQMRVWDLDELTMKFERHTDAENVDFIILSDDWTKSIHLQNDRSIELHTQGGFHYRTRIPRFGRSLAYHFPSCDALISASGNEIYRLNLEQGQFLNPIVLDSHDGGTILGVNCIDINPAHQLLGFGIDGSPSVQFWDPRSRSRVGLLNLPKGRISHTTGRAKVALPGVDDEKGSSSESLAVTAIASRSDGLSYAVGTSTGHTLLYDIRSPRPFAIKDQGYGLPLRSVTWIEGGSRMAGDGMILTADKKVVKIWDRNSPSSNFVSITPANDLNCIHHIPGSGLLLTANEGIQMSTYYIPQLGPAPRWATFLENVTEEMEDQSMRNVYEDYKFVERNELRALGLDRLIGTPALKPYMHGYFVSLKLYDTARVIVNPFAYEEHREKLVKERMEKLADTRIRTRKDGAGVSVKVNKALAEKIRKDAEREKRKEEKKREKKAKQGGEGEDDAMVIDDEAHDEAHDGAPVTLLSDPRFKELFENPEFAVDEDSREYALLNPSAAAQKRRGTGLSKTAVEEEEDESDRSSSDGNSDSSEGESSDDSSDAGELTKFDPRSRPGQKNIRAEQQYTRTREANRRRGANVNLVPIVPHTNVSVAKLGDKNASFGQRLSSRQPRAHAGNSSNVKFSADGGLEMSFIPSSSAVEDAPKPAKRKDSRKGVEVLGATMERGGGESQGEIGESDKRGRTHRRKGQRSGSKNTFRILST</sequence>
<dbReference type="InterPro" id="IPR012580">
    <property type="entry name" value="NUC153"/>
</dbReference>
<dbReference type="Gene3D" id="2.130.10.10">
    <property type="entry name" value="YVTN repeat-like/Quinoprotein amine dehydrogenase"/>
    <property type="match status" value="1"/>
</dbReference>
<feature type="compositionally biased region" description="Polar residues" evidence="6">
    <location>
        <begin position="771"/>
        <end position="783"/>
    </location>
</feature>
<keyword evidence="3" id="KW-0853">WD repeat</keyword>
<dbReference type="AlphaFoldDB" id="A0A0C3A369"/>
<gene>
    <name evidence="10" type="ORF">SCLCIDRAFT_126661</name>
</gene>
<evidence type="ECO:0000256" key="4">
    <source>
        <dbReference type="ARBA" id="ARBA00022737"/>
    </source>
</evidence>
<keyword evidence="4" id="KW-0677">Repeat</keyword>
<dbReference type="GO" id="GO:0032040">
    <property type="term" value="C:small-subunit processome"/>
    <property type="evidence" value="ECO:0007669"/>
    <property type="project" value="TreeGrafter"/>
</dbReference>
<evidence type="ECO:0000256" key="5">
    <source>
        <dbReference type="ARBA" id="ARBA00023242"/>
    </source>
</evidence>
<feature type="domain" description="Nucleolar protein 10-like second" evidence="8">
    <location>
        <begin position="406"/>
        <end position="454"/>
    </location>
</feature>
<protein>
    <submittedName>
        <fullName evidence="10">Uncharacterized protein</fullName>
    </submittedName>
</protein>